<keyword evidence="12 15" id="KW-1133">Transmembrane helix</keyword>
<sequence length="748" mass="79669">MRLDRVLFGLRLWPCWAALALSAVLAPSARAELNASNQPTAPPTERTRLVSFAPPNGQATLRLRPSQPAPPWFFGLRADEQVTRATLRLSHSFSPGLTPGRAQIRVLLNGQVVATLPMPRAPAPDGQGRPGGVTREIPLAPSALGRYNQLRLELLGQEAATDTCPAPSATAPADATWVDIASDSRLSLTVRPQAVEKDLALLPEPFFDPADTMPPRLPFVFAATPTDAALRAAGMAASWLGVLADWRKPRFPVHLDTLPPGHALVFATNTESPAFLAAPGLAQPPFTGPELRLLDHPRDPTARLLLIGGRDGAELVRAAQALVLGTAGLSGAQARVLTASPAPPRLPYDAPNWVRLDRPMRFGELITSAGQLQVSGQAPPPVSISLRIPPDLFTWRSPGVPVDLKLRYTPPNAQATAAGGQARVTMRINGEAVQTMALSPSGRGGAAARVVLPLLDTGLLSDSREVLIPAFKLGSRNQLDYVFEFGAPTDPACGETRPDSLRAMIDADSRIDFSGHPHYAEMPHLGYFATSGFPFTIHADLAQTVALLPQAPAVPEIEVLLALLARMGASTGYPATRLQIARGEIQGEPAALQGRDLLMVGAPDRLPLLHTWRDAWQATLDDHGTTEAALLGFESPLTPGRSVVAVTAFKPEHYTQVLDLLDQDAAIYTLHGGAVLLPGKQGAAAHSVPARHGYTTGQLPFWTAIWYPLSGHPVLLALMAVLAVLVLAFALWRSLKATAERRLGEPGG</sequence>
<feature type="signal peptide" evidence="15">
    <location>
        <begin position="1"/>
        <end position="31"/>
    </location>
</feature>
<keyword evidence="9 15" id="KW-0973">c-di-GMP</keyword>
<dbReference type="AlphaFoldDB" id="A0A016XL12"/>
<dbReference type="InterPro" id="IPR018513">
    <property type="entry name" value="Cell_synthase_bac"/>
</dbReference>
<dbReference type="Pfam" id="PF03170">
    <property type="entry name" value="BcsB"/>
    <property type="match status" value="1"/>
</dbReference>
<dbReference type="RefSeq" id="WP_035605123.1">
    <property type="nucleotide sequence ID" value="NZ_JEMG01000001.1"/>
</dbReference>
<evidence type="ECO:0000256" key="9">
    <source>
        <dbReference type="ARBA" id="ARBA00022636"/>
    </source>
</evidence>
<evidence type="ECO:0000256" key="5">
    <source>
        <dbReference type="ARBA" id="ARBA00011437"/>
    </source>
</evidence>
<comment type="similarity">
    <text evidence="4 15">Belongs to the AcsB/BcsB family.</text>
</comment>
<evidence type="ECO:0000256" key="1">
    <source>
        <dbReference type="ARBA" id="ARBA00002057"/>
    </source>
</evidence>
<evidence type="ECO:0000256" key="12">
    <source>
        <dbReference type="ARBA" id="ARBA00022989"/>
    </source>
</evidence>
<comment type="subunit">
    <text evidence="5 15">Tightly associated with the cellulose synthase catalytic subunit.</text>
</comment>
<evidence type="ECO:0000256" key="10">
    <source>
        <dbReference type="ARBA" id="ARBA00022692"/>
    </source>
</evidence>
<dbReference type="PANTHER" id="PTHR39083">
    <property type="entry name" value="CYCLIC DI-GMP-BINDING PROTEIN"/>
    <property type="match status" value="1"/>
</dbReference>
<comment type="caution">
    <text evidence="16">The sequence shown here is derived from an EMBL/GenBank/DDBJ whole genome shotgun (WGS) entry which is preliminary data.</text>
</comment>
<dbReference type="Proteomes" id="UP000023268">
    <property type="component" value="Unassembled WGS sequence"/>
</dbReference>
<dbReference type="STRING" id="1458275.AZ34_04270"/>
<evidence type="ECO:0000313" key="16">
    <source>
        <dbReference type="EMBL" id="EYC52794.1"/>
    </source>
</evidence>
<comment type="function">
    <text evidence="1 15">Binds the cellulose synthase activator, bis-(3'-5') cyclic diguanylic acid (c-di-GMP).</text>
</comment>
<evidence type="ECO:0000256" key="13">
    <source>
        <dbReference type="ARBA" id="ARBA00023136"/>
    </source>
</evidence>
<evidence type="ECO:0000256" key="2">
    <source>
        <dbReference type="ARBA" id="ARBA00004377"/>
    </source>
</evidence>
<evidence type="ECO:0000256" key="14">
    <source>
        <dbReference type="ARBA" id="ARBA00033444"/>
    </source>
</evidence>
<gene>
    <name evidence="16" type="ORF">AZ34_04270</name>
</gene>
<dbReference type="GO" id="GO:0030244">
    <property type="term" value="P:cellulose biosynthetic process"/>
    <property type="evidence" value="ECO:0007669"/>
    <property type="project" value="UniProtKB-KW"/>
</dbReference>
<keyword evidence="11 15" id="KW-0135">Cellulose biosynthesis</keyword>
<evidence type="ECO:0000256" key="4">
    <source>
        <dbReference type="ARBA" id="ARBA00010714"/>
    </source>
</evidence>
<name>A0A016XL12_9BURK</name>
<organism evidence="16 17">
    <name type="scientific">Hylemonella gracilis str. Niagara R</name>
    <dbReference type="NCBI Taxonomy" id="1458275"/>
    <lineage>
        <taxon>Bacteria</taxon>
        <taxon>Pseudomonadati</taxon>
        <taxon>Pseudomonadota</taxon>
        <taxon>Betaproteobacteria</taxon>
        <taxon>Burkholderiales</taxon>
        <taxon>Comamonadaceae</taxon>
        <taxon>Hylemonella</taxon>
    </lineage>
</organism>
<dbReference type="PANTHER" id="PTHR39083:SF1">
    <property type="entry name" value="CYCLIC DI-GMP-BINDING PROTEIN"/>
    <property type="match status" value="1"/>
</dbReference>
<keyword evidence="13 15" id="KW-0472">Membrane</keyword>
<comment type="subcellular location">
    <subcellularLocation>
        <location evidence="2">Cell inner membrane</location>
        <topology evidence="2">Single-pass membrane protein</topology>
    </subcellularLocation>
</comment>
<dbReference type="UniPathway" id="UPA00694"/>
<feature type="transmembrane region" description="Helical" evidence="15">
    <location>
        <begin position="714"/>
        <end position="732"/>
    </location>
</feature>
<evidence type="ECO:0000256" key="11">
    <source>
        <dbReference type="ARBA" id="ARBA00022916"/>
    </source>
</evidence>
<reference evidence="16 17" key="1">
    <citation type="submission" date="2014-02" db="EMBL/GenBank/DDBJ databases">
        <title>Draft Genome of Hylemonella gracilis isolated from the Niagara River.</title>
        <authorList>
            <person name="Pawlowski D.R."/>
            <person name="Koudelka G.B."/>
        </authorList>
    </citation>
    <scope>NUCLEOTIDE SEQUENCE [LARGE SCALE GENOMIC DNA]</scope>
    <source>
        <strain evidence="16 17">Niagara R</strain>
    </source>
</reference>
<evidence type="ECO:0000313" key="17">
    <source>
        <dbReference type="Proteomes" id="UP000023268"/>
    </source>
</evidence>
<protein>
    <recommendedName>
        <fullName evidence="6 15">Cyclic di-GMP-binding protein</fullName>
    </recommendedName>
    <alternativeName>
        <fullName evidence="14 15">Cellulose synthase regulatory subunit</fullName>
    </alternativeName>
</protein>
<evidence type="ECO:0000256" key="6">
    <source>
        <dbReference type="ARBA" id="ARBA00021844"/>
    </source>
</evidence>
<dbReference type="eggNOG" id="COG1215">
    <property type="taxonomic scope" value="Bacteria"/>
</dbReference>
<dbReference type="GO" id="GO:0005886">
    <property type="term" value="C:plasma membrane"/>
    <property type="evidence" value="ECO:0007669"/>
    <property type="project" value="UniProtKB-SubCell"/>
</dbReference>
<dbReference type="PRINTS" id="PR01440">
    <property type="entry name" value="CELLSNTHASEB"/>
</dbReference>
<keyword evidence="8 15" id="KW-0997">Cell inner membrane</keyword>
<comment type="pathway">
    <text evidence="3 15">Glycan metabolism; bacterial cellulose biosynthesis.</text>
</comment>
<keyword evidence="7 15" id="KW-1003">Cell membrane</keyword>
<evidence type="ECO:0000256" key="3">
    <source>
        <dbReference type="ARBA" id="ARBA00005186"/>
    </source>
</evidence>
<dbReference type="GO" id="GO:0006011">
    <property type="term" value="P:UDP-alpha-D-glucose metabolic process"/>
    <property type="evidence" value="ECO:0007669"/>
    <property type="project" value="InterPro"/>
</dbReference>
<feature type="chain" id="PRO_5015212618" description="Cyclic di-GMP-binding protein" evidence="15">
    <location>
        <begin position="32"/>
        <end position="748"/>
    </location>
</feature>
<dbReference type="EMBL" id="JEMG01000001">
    <property type="protein sequence ID" value="EYC52794.1"/>
    <property type="molecule type" value="Genomic_DNA"/>
</dbReference>
<dbReference type="InterPro" id="IPR003920">
    <property type="entry name" value="Cell_synth_B"/>
</dbReference>
<evidence type="ECO:0000256" key="8">
    <source>
        <dbReference type="ARBA" id="ARBA00022519"/>
    </source>
</evidence>
<keyword evidence="10 15" id="KW-0812">Transmembrane</keyword>
<evidence type="ECO:0000256" key="7">
    <source>
        <dbReference type="ARBA" id="ARBA00022475"/>
    </source>
</evidence>
<accession>A0A016XL12</accession>
<proteinExistence type="inferred from homology"/>
<dbReference type="OrthoDB" id="9806702at2"/>
<keyword evidence="15" id="KW-0732">Signal</keyword>
<dbReference type="Gene3D" id="2.60.120.260">
    <property type="entry name" value="Galactose-binding domain-like"/>
    <property type="match status" value="2"/>
</dbReference>
<evidence type="ECO:0000256" key="15">
    <source>
        <dbReference type="RuleBase" id="RU365021"/>
    </source>
</evidence>